<evidence type="ECO:0000313" key="10">
    <source>
        <dbReference type="EMBL" id="KIO34097.1"/>
    </source>
</evidence>
<evidence type="ECO:0000256" key="2">
    <source>
        <dbReference type="ARBA" id="ARBA00008402"/>
    </source>
</evidence>
<evidence type="ECO:0000256" key="1">
    <source>
        <dbReference type="ARBA" id="ARBA00004123"/>
    </source>
</evidence>
<dbReference type="InterPro" id="IPR019544">
    <property type="entry name" value="Tetratricopeptide_SHNi-TPR_dom"/>
</dbReference>
<keyword evidence="3" id="KW-0677">Repeat</keyword>
<dbReference type="PANTHER" id="PTHR15081">
    <property type="entry name" value="NUCLEAR AUTOANTIGENIC SPERM PROTEIN NASP -RELATED"/>
    <property type="match status" value="1"/>
</dbReference>
<gene>
    <name evidence="10" type="ORF">M407DRAFT_150686</name>
</gene>
<reference evidence="11" key="2">
    <citation type="submission" date="2015-01" db="EMBL/GenBank/DDBJ databases">
        <title>Evolutionary Origins and Diversification of the Mycorrhizal Mutualists.</title>
        <authorList>
            <consortium name="DOE Joint Genome Institute"/>
            <consortium name="Mycorrhizal Genomics Consortium"/>
            <person name="Kohler A."/>
            <person name="Kuo A."/>
            <person name="Nagy L.G."/>
            <person name="Floudas D."/>
            <person name="Copeland A."/>
            <person name="Barry K.W."/>
            <person name="Cichocki N."/>
            <person name="Veneault-Fourrey C."/>
            <person name="LaButti K."/>
            <person name="Lindquist E.A."/>
            <person name="Lipzen A."/>
            <person name="Lundell T."/>
            <person name="Morin E."/>
            <person name="Murat C."/>
            <person name="Riley R."/>
            <person name="Ohm R."/>
            <person name="Sun H."/>
            <person name="Tunlid A."/>
            <person name="Henrissat B."/>
            <person name="Grigoriev I.V."/>
            <person name="Hibbett D.S."/>
            <person name="Martin F."/>
        </authorList>
    </citation>
    <scope>NUCLEOTIDE SEQUENCE [LARGE SCALE GENOMIC DNA]</scope>
    <source>
        <strain evidence="11">MUT 4182</strain>
    </source>
</reference>
<evidence type="ECO:0000259" key="9">
    <source>
        <dbReference type="Pfam" id="PF10516"/>
    </source>
</evidence>
<evidence type="ECO:0000256" key="6">
    <source>
        <dbReference type="PROSITE-ProRule" id="PRU00339"/>
    </source>
</evidence>
<proteinExistence type="inferred from homology"/>
<evidence type="ECO:0000313" key="11">
    <source>
        <dbReference type="Proteomes" id="UP000054248"/>
    </source>
</evidence>
<comment type="similarity">
    <text evidence="2">Belongs to the NASP family.</text>
</comment>
<organism evidence="10 11">
    <name type="scientific">Tulasnella calospora MUT 4182</name>
    <dbReference type="NCBI Taxonomy" id="1051891"/>
    <lineage>
        <taxon>Eukaryota</taxon>
        <taxon>Fungi</taxon>
        <taxon>Dikarya</taxon>
        <taxon>Basidiomycota</taxon>
        <taxon>Agaricomycotina</taxon>
        <taxon>Agaricomycetes</taxon>
        <taxon>Cantharellales</taxon>
        <taxon>Tulasnellaceae</taxon>
        <taxon>Tulasnella</taxon>
    </lineage>
</organism>
<dbReference type="GO" id="GO:0005654">
    <property type="term" value="C:nucleoplasm"/>
    <property type="evidence" value="ECO:0007669"/>
    <property type="project" value="TreeGrafter"/>
</dbReference>
<comment type="subcellular location">
    <subcellularLocation>
        <location evidence="1">Nucleus</location>
    </subcellularLocation>
</comment>
<dbReference type="Proteomes" id="UP000054248">
    <property type="component" value="Unassembled WGS sequence"/>
</dbReference>
<dbReference type="SUPFAM" id="SSF48452">
    <property type="entry name" value="TPR-like"/>
    <property type="match status" value="1"/>
</dbReference>
<dbReference type="STRING" id="1051891.A0A0C3MK58"/>
<feature type="region of interest" description="Disordered" evidence="8">
    <location>
        <begin position="384"/>
        <end position="456"/>
    </location>
</feature>
<dbReference type="InterPro" id="IPR051730">
    <property type="entry name" value="NASP-like"/>
</dbReference>
<evidence type="ECO:0000256" key="7">
    <source>
        <dbReference type="SAM" id="Coils"/>
    </source>
</evidence>
<evidence type="ECO:0000256" key="4">
    <source>
        <dbReference type="ARBA" id="ARBA00022803"/>
    </source>
</evidence>
<dbReference type="Pfam" id="PF10516">
    <property type="entry name" value="SHNi-TPR"/>
    <property type="match status" value="1"/>
</dbReference>
<dbReference type="GO" id="GO:0034080">
    <property type="term" value="P:CENP-A containing chromatin assembly"/>
    <property type="evidence" value="ECO:0007669"/>
    <property type="project" value="TreeGrafter"/>
</dbReference>
<dbReference type="InterPro" id="IPR011990">
    <property type="entry name" value="TPR-like_helical_dom_sf"/>
</dbReference>
<protein>
    <recommendedName>
        <fullName evidence="9">Tetratricopeptide SHNi-TPR domain-containing protein</fullName>
    </recommendedName>
</protein>
<accession>A0A0C3MK58</accession>
<feature type="repeat" description="TPR" evidence="6">
    <location>
        <begin position="184"/>
        <end position="217"/>
    </location>
</feature>
<evidence type="ECO:0000256" key="3">
    <source>
        <dbReference type="ARBA" id="ARBA00022737"/>
    </source>
</evidence>
<feature type="region of interest" description="Disordered" evidence="8">
    <location>
        <begin position="273"/>
        <end position="294"/>
    </location>
</feature>
<dbReference type="EMBL" id="KN822944">
    <property type="protein sequence ID" value="KIO34097.1"/>
    <property type="molecule type" value="Genomic_DNA"/>
</dbReference>
<evidence type="ECO:0000256" key="8">
    <source>
        <dbReference type="SAM" id="MobiDB-lite"/>
    </source>
</evidence>
<dbReference type="AlphaFoldDB" id="A0A0C3MK58"/>
<name>A0A0C3MK58_9AGAM</name>
<dbReference type="InterPro" id="IPR019734">
    <property type="entry name" value="TPR_rpt"/>
</dbReference>
<dbReference type="GO" id="GO:0042393">
    <property type="term" value="F:histone binding"/>
    <property type="evidence" value="ECO:0007669"/>
    <property type="project" value="TreeGrafter"/>
</dbReference>
<keyword evidence="5" id="KW-0539">Nucleus</keyword>
<dbReference type="OrthoDB" id="5587616at2759"/>
<reference evidence="10 11" key="1">
    <citation type="submission" date="2014-04" db="EMBL/GenBank/DDBJ databases">
        <authorList>
            <consortium name="DOE Joint Genome Institute"/>
            <person name="Kuo A."/>
            <person name="Girlanda M."/>
            <person name="Perotto S."/>
            <person name="Kohler A."/>
            <person name="Nagy L.G."/>
            <person name="Floudas D."/>
            <person name="Copeland A."/>
            <person name="Barry K.W."/>
            <person name="Cichocki N."/>
            <person name="Veneault-Fourrey C."/>
            <person name="LaButti K."/>
            <person name="Lindquist E.A."/>
            <person name="Lipzen A."/>
            <person name="Lundell T."/>
            <person name="Morin E."/>
            <person name="Murat C."/>
            <person name="Sun H."/>
            <person name="Tunlid A."/>
            <person name="Henrissat B."/>
            <person name="Grigoriev I.V."/>
            <person name="Hibbett D.S."/>
            <person name="Martin F."/>
            <person name="Nordberg H.P."/>
            <person name="Cantor M.N."/>
            <person name="Hua S.X."/>
        </authorList>
    </citation>
    <scope>NUCLEOTIDE SEQUENCE [LARGE SCALE GENOMIC DNA]</scope>
    <source>
        <strain evidence="10 11">MUT 4182</strain>
    </source>
</reference>
<feature type="coiled-coil region" evidence="7">
    <location>
        <begin position="312"/>
        <end position="339"/>
    </location>
</feature>
<evidence type="ECO:0000256" key="5">
    <source>
        <dbReference type="ARBA" id="ARBA00023242"/>
    </source>
</evidence>
<dbReference type="HOGENOM" id="CLU_028900_0_1_1"/>
<keyword evidence="4 6" id="KW-0802">TPR repeat</keyword>
<keyword evidence="11" id="KW-1185">Reference proteome</keyword>
<dbReference type="SMART" id="SM00028">
    <property type="entry name" value="TPR"/>
    <property type="match status" value="2"/>
</dbReference>
<feature type="region of interest" description="Disordered" evidence="8">
    <location>
        <begin position="81"/>
        <end position="154"/>
    </location>
</feature>
<dbReference type="Gene3D" id="1.25.40.10">
    <property type="entry name" value="Tetratricopeptide repeat domain"/>
    <property type="match status" value="1"/>
</dbReference>
<sequence length="456" mass="47818">MAETTKPTTETPKEAKTIESEIELAKRAFALRKFEESVEHYATALELFTEKHGDGAPESADLLFLYGKALLENAISQAGVVGKEETEGVLKGNKEDEAGPSGSKTGKKVISFSGDGEDEDEAVDLLGNAQNADDGDDDQEDGDGEGGDDEEEPEDDFNAAWEVLDLARALYAKADGAEAQLKLADTYMCLGDVSLETEKFDQAIGDYSSGLTLKEKLLPFHSRQVAEAHYRLSLAMDLTPGRLSGAVGHAEKAVKSVDERLAILKAKLADVPSDQDAAMEDGSGTSATSKGKAKATGMIGNLANDTIEGLNKSQLEGQIKEFEELRGDLAAKVDDLKSAPDQPVGENGQVTSVTEAANKALDEALNPGYSLAGPSDAVNDLSGMVKKKKKAPAAENSEKPSATGTGTTTPANLDVGGKSTGKRKAEDEEMASGATTPVEKKVKLAEDAETGTGSVA</sequence>
<feature type="compositionally biased region" description="Basic and acidic residues" evidence="8">
    <location>
        <begin position="82"/>
        <end position="97"/>
    </location>
</feature>
<dbReference type="PROSITE" id="PS50005">
    <property type="entry name" value="TPR"/>
    <property type="match status" value="1"/>
</dbReference>
<dbReference type="GO" id="GO:0006335">
    <property type="term" value="P:DNA replication-dependent chromatin assembly"/>
    <property type="evidence" value="ECO:0007669"/>
    <property type="project" value="TreeGrafter"/>
</dbReference>
<keyword evidence="7" id="KW-0175">Coiled coil</keyword>
<feature type="domain" description="Tetratricopeptide SHNi-TPR" evidence="9">
    <location>
        <begin position="184"/>
        <end position="221"/>
    </location>
</feature>
<dbReference type="PANTHER" id="PTHR15081:SF1">
    <property type="entry name" value="NUCLEAR AUTOANTIGENIC SPERM PROTEIN"/>
    <property type="match status" value="1"/>
</dbReference>
<feature type="compositionally biased region" description="Acidic residues" evidence="8">
    <location>
        <begin position="133"/>
        <end position="154"/>
    </location>
</feature>